<organism evidence="2 3">
    <name type="scientific">Cystobacter fuscus</name>
    <dbReference type="NCBI Taxonomy" id="43"/>
    <lineage>
        <taxon>Bacteria</taxon>
        <taxon>Pseudomonadati</taxon>
        <taxon>Myxococcota</taxon>
        <taxon>Myxococcia</taxon>
        <taxon>Myxococcales</taxon>
        <taxon>Cystobacterineae</taxon>
        <taxon>Archangiaceae</taxon>
        <taxon>Cystobacter</taxon>
    </lineage>
</organism>
<dbReference type="InterPro" id="IPR025668">
    <property type="entry name" value="Tnp_DDE_dom"/>
</dbReference>
<evidence type="ECO:0000313" key="3">
    <source>
        <dbReference type="Proteomes" id="UP000217257"/>
    </source>
</evidence>
<evidence type="ECO:0000259" key="1">
    <source>
        <dbReference type="Pfam" id="PF13701"/>
    </source>
</evidence>
<sequence>MTHCTPAVLHFHPTLPVHITCDAPHTSSDGGALLLRLMDERLGLTQKLAACIPDARDPARVVHSRLEQVRQRVYQMALGYEDCNDAHTLRHDPALQVACDVVPHSGSPLSSQPTLCRLENAVDGRGVRKLLGVLEQHYLDSFTSPPEVVVLDIDSTDDPTHGQQQLSLFHGFYDTHMYHPLLVFDGTTGQLVTAIPRPGTAHAARGAAGVLRRLIVALKQRYPNVRIVVRGDSGFAMPRVLRTLEELNEQLGDIDYLLGLARNPVLQRTGETVMAAANEQYAAGRPYVRHFGAFSYAAQSWPHERHVVMKAEVSAKGENPRFVVTSLHGFPPELLYDAYCERGQCENYIIMALAGSLSWAPS</sequence>
<accession>A0A250JA69</accession>
<dbReference type="Pfam" id="PF13701">
    <property type="entry name" value="DDE_Tnp_1_4"/>
    <property type="match status" value="1"/>
</dbReference>
<dbReference type="KEGG" id="cfus:CYFUS_005909"/>
<reference evidence="2 3" key="1">
    <citation type="submission" date="2017-06" db="EMBL/GenBank/DDBJ databases">
        <title>Sequencing and comparative analysis of myxobacterial genomes.</title>
        <authorList>
            <person name="Rupp O."/>
            <person name="Goesmann A."/>
            <person name="Sogaard-Andersen L."/>
        </authorList>
    </citation>
    <scope>NUCLEOTIDE SEQUENCE [LARGE SCALE GENOMIC DNA]</scope>
    <source>
        <strain evidence="2 3">DSM 52655</strain>
    </source>
</reference>
<dbReference type="RefSeq" id="WP_095988325.1">
    <property type="nucleotide sequence ID" value="NZ_CP022098.1"/>
</dbReference>
<protein>
    <recommendedName>
        <fullName evidence="1">Transposase DDE domain-containing protein</fullName>
    </recommendedName>
</protein>
<name>A0A250JA69_9BACT</name>
<dbReference type="AlphaFoldDB" id="A0A250JA69"/>
<dbReference type="Proteomes" id="UP000217257">
    <property type="component" value="Chromosome"/>
</dbReference>
<feature type="domain" description="Transposase DDE" evidence="1">
    <location>
        <begin position="17"/>
        <end position="350"/>
    </location>
</feature>
<gene>
    <name evidence="2" type="ORF">CYFUS_005909</name>
</gene>
<dbReference type="InterPro" id="IPR047960">
    <property type="entry name" value="Transpos_IS1380"/>
</dbReference>
<dbReference type="NCBIfam" id="NF033539">
    <property type="entry name" value="transpos_IS1380"/>
    <property type="match status" value="1"/>
</dbReference>
<proteinExistence type="predicted"/>
<evidence type="ECO:0000313" key="2">
    <source>
        <dbReference type="EMBL" id="ATB40460.1"/>
    </source>
</evidence>
<dbReference type="EMBL" id="CP022098">
    <property type="protein sequence ID" value="ATB40460.1"/>
    <property type="molecule type" value="Genomic_DNA"/>
</dbReference>